<dbReference type="Proteomes" id="UP000320095">
    <property type="component" value="Unassembled WGS sequence"/>
</dbReference>
<comment type="caution">
    <text evidence="2">The sequence shown here is derived from an EMBL/GenBank/DDBJ whole genome shotgun (WGS) entry which is preliminary data.</text>
</comment>
<dbReference type="CDD" id="cd07043">
    <property type="entry name" value="STAS_anti-anti-sigma_factors"/>
    <property type="match status" value="1"/>
</dbReference>
<dbReference type="SUPFAM" id="SSF52091">
    <property type="entry name" value="SpoIIaa-like"/>
    <property type="match status" value="1"/>
</dbReference>
<dbReference type="EMBL" id="RCZG01000019">
    <property type="protein sequence ID" value="TPG28162.1"/>
    <property type="molecule type" value="Genomic_DNA"/>
</dbReference>
<gene>
    <name evidence="2" type="ORF">EAH80_27950</name>
</gene>
<organism evidence="2 3">
    <name type="scientific">Mycolicibacterium hodleri</name>
    <dbReference type="NCBI Taxonomy" id="49897"/>
    <lineage>
        <taxon>Bacteria</taxon>
        <taxon>Bacillati</taxon>
        <taxon>Actinomycetota</taxon>
        <taxon>Actinomycetes</taxon>
        <taxon>Mycobacteriales</taxon>
        <taxon>Mycobacteriaceae</taxon>
        <taxon>Mycolicibacterium</taxon>
    </lineage>
</organism>
<dbReference type="RefSeq" id="WP_140698820.1">
    <property type="nucleotide sequence ID" value="NZ_RCZG01000019.1"/>
</dbReference>
<reference evidence="2 3" key="1">
    <citation type="journal article" date="2019" name="Environ. Microbiol.">
        <title>Species interactions and distinct microbial communities in high Arctic permafrost affected cryosols are associated with the CH4 and CO2 gas fluxes.</title>
        <authorList>
            <person name="Altshuler I."/>
            <person name="Hamel J."/>
            <person name="Turney S."/>
            <person name="Magnuson E."/>
            <person name="Levesque R."/>
            <person name="Greer C."/>
            <person name="Whyte L.G."/>
        </authorList>
    </citation>
    <scope>NUCLEOTIDE SEQUENCE [LARGE SCALE GENOMIC DNA]</scope>
    <source>
        <strain evidence="2 3">S5.20</strain>
    </source>
</reference>
<proteinExistence type="predicted"/>
<evidence type="ECO:0000313" key="2">
    <source>
        <dbReference type="EMBL" id="TPG28162.1"/>
    </source>
</evidence>
<accession>A0A502DV19</accession>
<name>A0A502DV19_9MYCO</name>
<sequence length="151" mass="16013">MTVTSTSSASNSRFRYGNPSVECNGAELHKQCRQLATVLTITGAIDEVNVELVAAQAKGCIIAEKPFILDLSGVTSFAAQGIALLDVIDEACLAAGDEWSLIVSQSVSRTLRLCGVDDIFPATPSVPDALHHFSDVAGERRRILPILTKSA</sequence>
<dbReference type="Pfam" id="PF01740">
    <property type="entry name" value="STAS"/>
    <property type="match status" value="1"/>
</dbReference>
<evidence type="ECO:0000313" key="3">
    <source>
        <dbReference type="Proteomes" id="UP000320095"/>
    </source>
</evidence>
<dbReference type="InterPro" id="IPR002645">
    <property type="entry name" value="STAS_dom"/>
</dbReference>
<protein>
    <submittedName>
        <fullName evidence="2">Anti-sigma factor antagonist</fullName>
    </submittedName>
</protein>
<dbReference type="OrthoDB" id="4735650at2"/>
<dbReference type="InterPro" id="IPR036513">
    <property type="entry name" value="STAS_dom_sf"/>
</dbReference>
<dbReference type="AlphaFoldDB" id="A0A502DV19"/>
<keyword evidence="3" id="KW-1185">Reference proteome</keyword>
<feature type="domain" description="STAS" evidence="1">
    <location>
        <begin position="31"/>
        <end position="129"/>
    </location>
</feature>
<evidence type="ECO:0000259" key="1">
    <source>
        <dbReference type="Pfam" id="PF01740"/>
    </source>
</evidence>
<dbReference type="Gene3D" id="3.30.750.24">
    <property type="entry name" value="STAS domain"/>
    <property type="match status" value="1"/>
</dbReference>